<accession>A0A1B4V1W1</accession>
<keyword evidence="5" id="KW-1185">Reference proteome</keyword>
<feature type="transmembrane region" description="Helical" evidence="2">
    <location>
        <begin position="26"/>
        <end position="44"/>
    </location>
</feature>
<dbReference type="AlphaFoldDB" id="A0A1B4V1W1"/>
<protein>
    <submittedName>
        <fullName evidence="4">Transglutaminase</fullName>
    </submittedName>
</protein>
<dbReference type="OrthoDB" id="5438043at2"/>
<dbReference type="Proteomes" id="UP000218899">
    <property type="component" value="Chromosome"/>
</dbReference>
<organism evidence="4 5">
    <name type="scientific">Sulfurifustis variabilis</name>
    <dbReference type="NCBI Taxonomy" id="1675686"/>
    <lineage>
        <taxon>Bacteria</taxon>
        <taxon>Pseudomonadati</taxon>
        <taxon>Pseudomonadota</taxon>
        <taxon>Gammaproteobacteria</taxon>
        <taxon>Acidiferrobacterales</taxon>
        <taxon>Acidiferrobacteraceae</taxon>
        <taxon>Sulfurifustis</taxon>
    </lineage>
</organism>
<evidence type="ECO:0000259" key="3">
    <source>
        <dbReference type="SMART" id="SM00460"/>
    </source>
</evidence>
<keyword evidence="2" id="KW-1133">Transmembrane helix</keyword>
<keyword evidence="2" id="KW-0812">Transmembrane</keyword>
<dbReference type="Gene3D" id="3.10.620.30">
    <property type="match status" value="1"/>
</dbReference>
<dbReference type="InterPro" id="IPR006311">
    <property type="entry name" value="TAT_signal"/>
</dbReference>
<dbReference type="EMBL" id="AP014936">
    <property type="protein sequence ID" value="BAU47433.1"/>
    <property type="molecule type" value="Genomic_DNA"/>
</dbReference>
<proteinExistence type="predicted"/>
<dbReference type="InterPro" id="IPR038765">
    <property type="entry name" value="Papain-like_cys_pep_sf"/>
</dbReference>
<keyword evidence="2" id="KW-0472">Membrane</keyword>
<dbReference type="Pfam" id="PF01841">
    <property type="entry name" value="Transglut_core"/>
    <property type="match status" value="1"/>
</dbReference>
<dbReference type="SUPFAM" id="SSF54001">
    <property type="entry name" value="Cysteine proteinases"/>
    <property type="match status" value="1"/>
</dbReference>
<evidence type="ECO:0000256" key="1">
    <source>
        <dbReference type="SAM" id="MobiDB-lite"/>
    </source>
</evidence>
<dbReference type="InterPro" id="IPR002931">
    <property type="entry name" value="Transglutaminase-like"/>
</dbReference>
<dbReference type="PROSITE" id="PS51318">
    <property type="entry name" value="TAT"/>
    <property type="match status" value="1"/>
</dbReference>
<evidence type="ECO:0000313" key="5">
    <source>
        <dbReference type="Proteomes" id="UP000218899"/>
    </source>
</evidence>
<feature type="compositionally biased region" description="Basic and acidic residues" evidence="1">
    <location>
        <begin position="204"/>
        <end position="217"/>
    </location>
</feature>
<gene>
    <name evidence="4" type="ORF">SVA_0854</name>
</gene>
<sequence length="1029" mass="111450">MRSSAWTCGGGSQQAPLLTNLRRRHFFLRATALAVAFAFLNLYLQPLALAANLPDSPETQTPREPTNEEKLSKNLETIEARLGTLEAKLARGEDASAEKQALQAARQELDALDTQALADFAAIEARLKEKNLPEVILNRHYEAVNQYKQEMAVLKANLDELDAEPTDEGKKPKAQKAREHLKAKQKKRGPKTRFDPNDMPNKSLEADPNNKPKLTPEEFTRAGLHSNPYVKLAAHGTYTFDRLAGASDPAYLTATTEVVLSPAILAKAEELQHNPVAIYNWVRNNVEWVPSWGATQDAEVTLGSRRGNSLDIASLTIALLRASGIPARYVHGTIEVPEDNFRSWAGGFSNVTAAANFASSGGIPITGITTGGRITKVQMEHIWVEAAMDFRPSRGAVNRSADTWVPLDPSYKATTLSDGLDVAAIAEIEPADMFESFLASGTTNEEEAWVSQLNPASLSDTQEQADQALGSYLTTLPTATVGTVMGVREITTDVRTVLTQSLPYALRVIGARYGSLPETLQNQMTLALGVDILGDLVDSVTFPWARVNNHKVTFYFRPATTADEETLLSLIPEDATELSDLPASIPSYLVYVEPILAVDGQTVVQGTAIRLGEEVPLVYSTTHRGTNGSMVRQYSVIAGSYLNITITGGSISRLKVENVEQKLAEARSILSSGDSDGFALLSGDNLLGDLFFAAGLSYWAQYLTQSHLVSVAERARHGLPMGFGSIGYEPHVRTFFGFPRAIERGTMSVNVYLAWIIQHADGDNSKRLSLGLQTGLLSSALEHVVPETALSTPERVVQGISAAKALAIAQAQGQRIYYLTPQNQASTLPNLALDAYSMSDIQSALAAGKEVLAHTNQISINGWGGAGYVLFDPVSGGGTYRITGGLNGGDLPWGDWAWDLAGASMDIYKLFERLRRTPPRLELTAAVIQATDKLIDGLVKGTVRVAKVQAIEHGNLTRSCLTETQAASLKSALSAIHSLSWVNRIPGISAPGAGYATRLGQYIAYMYVLFTMIHFMNLNDALEECPQTP</sequence>
<evidence type="ECO:0000256" key="2">
    <source>
        <dbReference type="SAM" id="Phobius"/>
    </source>
</evidence>
<name>A0A1B4V1W1_9GAMM</name>
<dbReference type="SMART" id="SM00460">
    <property type="entry name" value="TGc"/>
    <property type="match status" value="1"/>
</dbReference>
<dbReference type="KEGG" id="sva:SVA_0854"/>
<feature type="region of interest" description="Disordered" evidence="1">
    <location>
        <begin position="163"/>
        <end position="217"/>
    </location>
</feature>
<dbReference type="PANTHER" id="PTHR33490">
    <property type="entry name" value="BLR5614 PROTEIN-RELATED"/>
    <property type="match status" value="1"/>
</dbReference>
<reference evidence="4 5" key="1">
    <citation type="submission" date="2015-08" db="EMBL/GenBank/DDBJ databases">
        <title>Complete genome sequence of Sulfurifustis variabilis.</title>
        <authorList>
            <person name="Miura A."/>
            <person name="Kojima H."/>
            <person name="Fukui M."/>
        </authorList>
    </citation>
    <scope>NUCLEOTIDE SEQUENCE [LARGE SCALE GENOMIC DNA]</scope>
    <source>
        <strain evidence="5">skN76</strain>
    </source>
</reference>
<feature type="compositionally biased region" description="Basic and acidic residues" evidence="1">
    <location>
        <begin position="167"/>
        <end position="182"/>
    </location>
</feature>
<feature type="domain" description="Transglutaminase-like" evidence="3">
    <location>
        <begin position="301"/>
        <end position="357"/>
    </location>
</feature>
<evidence type="ECO:0000313" key="4">
    <source>
        <dbReference type="EMBL" id="BAU47433.1"/>
    </source>
</evidence>